<keyword evidence="4 11" id="KW-0812">Transmembrane</keyword>
<evidence type="ECO:0000256" key="1">
    <source>
        <dbReference type="ARBA" id="ARBA00004141"/>
    </source>
</evidence>
<feature type="transmembrane region" description="Helical" evidence="11">
    <location>
        <begin position="61"/>
        <end position="84"/>
    </location>
</feature>
<feature type="transmembrane region" description="Helical" evidence="11">
    <location>
        <begin position="840"/>
        <end position="859"/>
    </location>
</feature>
<evidence type="ECO:0000256" key="10">
    <source>
        <dbReference type="ARBA" id="ARBA00023180"/>
    </source>
</evidence>
<feature type="transmembrane region" description="Helical" evidence="11">
    <location>
        <begin position="183"/>
        <end position="202"/>
    </location>
</feature>
<keyword evidence="14" id="KW-1185">Reference proteome</keyword>
<dbReference type="InterPro" id="IPR017871">
    <property type="entry name" value="ABC_transporter-like_CS"/>
</dbReference>
<reference evidence="14" key="1">
    <citation type="journal article" date="2019" name="Toxins">
        <title>Detection of Abrin-Like and Prepropulchellin-Like Toxin Genes and Transcripts Using Whole Genome Sequencing and Full-Length Transcript Sequencing of Abrus precatorius.</title>
        <authorList>
            <person name="Hovde B.T."/>
            <person name="Daligault H.E."/>
            <person name="Hanschen E.R."/>
            <person name="Kunde Y.A."/>
            <person name="Johnson M.B."/>
            <person name="Starkenburg S.R."/>
            <person name="Johnson S.L."/>
        </authorList>
    </citation>
    <scope>NUCLEOTIDE SEQUENCE [LARGE SCALE GENOMIC DNA]</scope>
</reference>
<keyword evidence="7" id="KW-0067">ATP-binding</keyword>
<evidence type="ECO:0000256" key="11">
    <source>
        <dbReference type="SAM" id="Phobius"/>
    </source>
</evidence>
<evidence type="ECO:0000256" key="3">
    <source>
        <dbReference type="ARBA" id="ARBA00022448"/>
    </source>
</evidence>
<dbReference type="CDD" id="cd18578">
    <property type="entry name" value="ABC_6TM_Pgp_ABCB1_D2_like"/>
    <property type="match status" value="1"/>
</dbReference>
<dbReference type="FunFam" id="3.40.50.300:FF:000251">
    <property type="entry name" value="ABC transporter B family member 19"/>
    <property type="match status" value="1"/>
</dbReference>
<evidence type="ECO:0000256" key="9">
    <source>
        <dbReference type="ARBA" id="ARBA00023136"/>
    </source>
</evidence>
<gene>
    <name evidence="15" type="primary">LOC113858095</name>
</gene>
<feature type="transmembrane region" description="Helical" evidence="11">
    <location>
        <begin position="258"/>
        <end position="280"/>
    </location>
</feature>
<evidence type="ECO:0000256" key="4">
    <source>
        <dbReference type="ARBA" id="ARBA00022692"/>
    </source>
</evidence>
<name>A0A8B8KR69_ABRPR</name>
<feature type="transmembrane region" description="Helical" evidence="11">
    <location>
        <begin position="816"/>
        <end position="834"/>
    </location>
</feature>
<evidence type="ECO:0000256" key="6">
    <source>
        <dbReference type="ARBA" id="ARBA00022741"/>
    </source>
</evidence>
<dbReference type="PROSITE" id="PS50893">
    <property type="entry name" value="ABC_TRANSPORTER_2"/>
    <property type="match status" value="2"/>
</dbReference>
<dbReference type="InterPro" id="IPR027417">
    <property type="entry name" value="P-loop_NTPase"/>
</dbReference>
<dbReference type="AlphaFoldDB" id="A0A8B8KR69"/>
<reference evidence="15" key="2">
    <citation type="submission" date="2025-08" db="UniProtKB">
        <authorList>
            <consortium name="RefSeq"/>
        </authorList>
    </citation>
    <scope>IDENTIFICATION</scope>
    <source>
        <tissue evidence="15">Young leaves</tissue>
    </source>
</reference>
<dbReference type="CDD" id="cd03249">
    <property type="entry name" value="ABC_MTABC3_MDL1_MDL2"/>
    <property type="match status" value="2"/>
</dbReference>
<dbReference type="KEGG" id="aprc:113858095"/>
<evidence type="ECO:0000259" key="13">
    <source>
        <dbReference type="PROSITE" id="PS50929"/>
    </source>
</evidence>
<keyword evidence="5" id="KW-0677">Repeat</keyword>
<keyword evidence="3" id="KW-0813">Transport</keyword>
<evidence type="ECO:0000259" key="12">
    <source>
        <dbReference type="PROSITE" id="PS50893"/>
    </source>
</evidence>
<evidence type="ECO:0000256" key="7">
    <source>
        <dbReference type="ARBA" id="ARBA00022840"/>
    </source>
</evidence>
<feature type="transmembrane region" description="Helical" evidence="11">
    <location>
        <begin position="292"/>
        <end position="313"/>
    </location>
</feature>
<keyword evidence="10" id="KW-0325">Glycoprotein</keyword>
<dbReference type="PANTHER" id="PTHR45136:SF2">
    <property type="entry name" value="ABC TRANSPORTER DOMAIN-CONTAINING PROTEIN"/>
    <property type="match status" value="1"/>
</dbReference>
<dbReference type="PANTHER" id="PTHR45136">
    <property type="entry name" value="ABC TRANSPORTER DOMAIN-CONTAINING PROTEIN"/>
    <property type="match status" value="1"/>
</dbReference>
<protein>
    <submittedName>
        <fullName evidence="15">Multidrug resistance protein</fullName>
    </submittedName>
</protein>
<dbReference type="FunFam" id="3.40.50.300:FF:000205">
    <property type="entry name" value="ABC transporter B family member 4"/>
    <property type="match status" value="1"/>
</dbReference>
<dbReference type="GeneID" id="113858095"/>
<dbReference type="SUPFAM" id="SSF90123">
    <property type="entry name" value="ABC transporter transmembrane region"/>
    <property type="match status" value="2"/>
</dbReference>
<keyword evidence="8 11" id="KW-1133">Transmembrane helix</keyword>
<dbReference type="FunFam" id="1.20.1560.10:FF:000126">
    <property type="entry name" value="Putative ABC transporter B family member 8"/>
    <property type="match status" value="1"/>
</dbReference>
<dbReference type="Pfam" id="PF00664">
    <property type="entry name" value="ABC_membrane"/>
    <property type="match status" value="2"/>
</dbReference>
<dbReference type="GO" id="GO:0005524">
    <property type="term" value="F:ATP binding"/>
    <property type="evidence" value="ECO:0007669"/>
    <property type="project" value="UniProtKB-KW"/>
</dbReference>
<sequence length="1262" mass="138416">MGNNSMFRYADGVDKLLMFFGTLGSLGDGLQTPLMMYILSHVINAYGDKNSNLTKHDVNKYALRLFCAAIGVGLSAFIVFMPLYQMILATTEGICWARTSERQASRMRIEYLKSVLRQEVGFFDTQTAGSSTTYQVVSLISSDANTIQVALCEKIPDCLAYMSTFLFCHIFAFVLSWRLTLAAIPLSVMFIVPALIFGKIMLDLVMKMIESYGVAGGIAEQAISSIRTVYSYVGENQTQNRFSSALQKTMEFGIQQGFAKGLMLGSMGVIYISWGFQAWVGTFLITKKGEQGGHVFVAGFNVLMGGLSILSALPNLTAITEATAAVTRLFEMIDRVPTIDSEDKKGKALSYVRGEIEFKDIYFCYPSRPDTQVLQGLNLTISAGKRVGLVGGSGSGKSTVIALLERFYDPVEGEILMDGHKINRLQLKWLRSQLGLVNQEPVLFATSIKENILFGKEGASMESVISAAKSANAHDFIVKLPDGYETQVGQFGFQLSGGQKQRIAIARALLRDPKVLLLDEATSALDAQSERVVQAAIDQASKGRTTIIIAHRLSTIRAAHMIAVLQAGRVIESGTHNELMELNDGEYARMVELQQVTTQNDESKHSNFLQIEGKSSYRMSIPQSPAISLRSSTAGTPMLYPFSQGFSMGTPYSYSIQYDPDDDSFEDSLKRSNYPAPSQGRLLKMNAPEWGSAVLGILGAIGSGAVQPVNAYCVGTLISVYFETDSSEMKSKTKVLALIFLGIGVFNFLTSILQHYNFAVMGERLTKRIREKILEKLMTFEIGWFDHEENTSASICARLSSEANLVRSLVGDRMSLLAQAVFGSVFAYTLGLVLTWRLSLVMIAVQPLVIGSFYSRSVLMKSMAEKARKAQREGSQLASEAVINHRTITAFGSQKRMMALFKSTMVGPKKESIRQSWISGFGLFSSQFFNTASAALAYWYGGRLLIDGLIEPKHLFQAFLILLFTAYIIADAGSMTSDLSKGSSAVGSVFAILDRKSEIDPEISWGAEKKRRIRGRVELKSVFFAYPTRPDQMIFKGLCLKVEAGRTVALVGHSGCGKSTVIGLIERFYDPVKGTVCIDEQDIKSYNLRMLRSQIALVSQEPTLFAGTIRENIAYGKENTTESEIRRAAALANAHEFISGMNDGYETQCGERGVQLSGGQKQRIALARAILKNPAILLLDEATSALDSVSEILIQEALEKIMVGRTCIVVAHRLSTIQKSNSIAVIKNGKVVEQGSHNELISLGRDGAYYSLVKLQSGSSPR</sequence>
<comment type="subcellular location">
    <subcellularLocation>
        <location evidence="1">Membrane</location>
        <topology evidence="1">Multi-pass membrane protein</topology>
    </subcellularLocation>
</comment>
<evidence type="ECO:0000256" key="8">
    <source>
        <dbReference type="ARBA" id="ARBA00022989"/>
    </source>
</evidence>
<feature type="domain" description="ABC transmembrane type-1" evidence="13">
    <location>
        <begin position="19"/>
        <end position="321"/>
    </location>
</feature>
<dbReference type="SUPFAM" id="SSF52540">
    <property type="entry name" value="P-loop containing nucleoside triphosphate hydrolases"/>
    <property type="match status" value="2"/>
</dbReference>
<dbReference type="Gene3D" id="1.20.1560.10">
    <property type="entry name" value="ABC transporter type 1, transmembrane domain"/>
    <property type="match status" value="2"/>
</dbReference>
<evidence type="ECO:0000256" key="2">
    <source>
        <dbReference type="ARBA" id="ARBA00007577"/>
    </source>
</evidence>
<dbReference type="GO" id="GO:0016020">
    <property type="term" value="C:membrane"/>
    <property type="evidence" value="ECO:0007669"/>
    <property type="project" value="UniProtKB-SubCell"/>
</dbReference>
<dbReference type="SMART" id="SM00382">
    <property type="entry name" value="AAA"/>
    <property type="match status" value="2"/>
</dbReference>
<dbReference type="InterPro" id="IPR003439">
    <property type="entry name" value="ABC_transporter-like_ATP-bd"/>
</dbReference>
<organism evidence="14 15">
    <name type="scientific">Abrus precatorius</name>
    <name type="common">Indian licorice</name>
    <name type="synonym">Glycine abrus</name>
    <dbReference type="NCBI Taxonomy" id="3816"/>
    <lineage>
        <taxon>Eukaryota</taxon>
        <taxon>Viridiplantae</taxon>
        <taxon>Streptophyta</taxon>
        <taxon>Embryophyta</taxon>
        <taxon>Tracheophyta</taxon>
        <taxon>Spermatophyta</taxon>
        <taxon>Magnoliopsida</taxon>
        <taxon>eudicotyledons</taxon>
        <taxon>Gunneridae</taxon>
        <taxon>Pentapetalae</taxon>
        <taxon>rosids</taxon>
        <taxon>fabids</taxon>
        <taxon>Fabales</taxon>
        <taxon>Fabaceae</taxon>
        <taxon>Papilionoideae</taxon>
        <taxon>50 kb inversion clade</taxon>
        <taxon>NPAAA clade</taxon>
        <taxon>indigoferoid/millettioid clade</taxon>
        <taxon>Abreae</taxon>
        <taxon>Abrus</taxon>
    </lineage>
</organism>
<dbReference type="Pfam" id="PF00005">
    <property type="entry name" value="ABC_tran"/>
    <property type="match status" value="2"/>
</dbReference>
<feature type="transmembrane region" description="Helical" evidence="11">
    <location>
        <begin position="693"/>
        <end position="722"/>
    </location>
</feature>
<dbReference type="InterPro" id="IPR003593">
    <property type="entry name" value="AAA+_ATPase"/>
</dbReference>
<feature type="domain" description="ABC transmembrane type-1" evidence="13">
    <location>
        <begin position="694"/>
        <end position="981"/>
    </location>
</feature>
<dbReference type="PROSITE" id="PS00211">
    <property type="entry name" value="ABC_TRANSPORTER_1"/>
    <property type="match status" value="2"/>
</dbReference>
<proteinExistence type="inferred from homology"/>
<keyword evidence="6" id="KW-0547">Nucleotide-binding</keyword>
<dbReference type="RefSeq" id="XP_027346352.1">
    <property type="nucleotide sequence ID" value="XM_027490551.1"/>
</dbReference>
<dbReference type="CDD" id="cd18577">
    <property type="entry name" value="ABC_6TM_Pgp_ABCB1_D1_like"/>
    <property type="match status" value="1"/>
</dbReference>
<dbReference type="GO" id="GO:0140359">
    <property type="term" value="F:ABC-type transporter activity"/>
    <property type="evidence" value="ECO:0007669"/>
    <property type="project" value="InterPro"/>
</dbReference>
<feature type="domain" description="ABC transporter" evidence="12">
    <location>
        <begin position="1017"/>
        <end position="1253"/>
    </location>
</feature>
<evidence type="ECO:0000313" key="14">
    <source>
        <dbReference type="Proteomes" id="UP000694853"/>
    </source>
</evidence>
<keyword evidence="9 11" id="KW-0472">Membrane</keyword>
<feature type="transmembrane region" description="Helical" evidence="11">
    <location>
        <begin position="917"/>
        <end position="940"/>
    </location>
</feature>
<dbReference type="GO" id="GO:0016887">
    <property type="term" value="F:ATP hydrolysis activity"/>
    <property type="evidence" value="ECO:0007669"/>
    <property type="project" value="InterPro"/>
</dbReference>
<evidence type="ECO:0000256" key="5">
    <source>
        <dbReference type="ARBA" id="ARBA00022737"/>
    </source>
</evidence>
<dbReference type="InterPro" id="IPR036640">
    <property type="entry name" value="ABC1_TM_sf"/>
</dbReference>
<dbReference type="FunFam" id="1.20.1560.10:FF:000207">
    <property type="entry name" value="ABC transporter B family member 15-like"/>
    <property type="match status" value="1"/>
</dbReference>
<dbReference type="PROSITE" id="PS50929">
    <property type="entry name" value="ABC_TM1F"/>
    <property type="match status" value="2"/>
</dbReference>
<feature type="transmembrane region" description="Helical" evidence="11">
    <location>
        <begin position="734"/>
        <end position="758"/>
    </location>
</feature>
<dbReference type="InterPro" id="IPR011527">
    <property type="entry name" value="ABC1_TM_dom"/>
</dbReference>
<dbReference type="Gene3D" id="3.40.50.300">
    <property type="entry name" value="P-loop containing nucleotide triphosphate hydrolases"/>
    <property type="match status" value="2"/>
</dbReference>
<comment type="similarity">
    <text evidence="2">Belongs to the ABC transporter superfamily. ABCB family. Multidrug resistance exporter (TC 3.A.1.201) subfamily.</text>
</comment>
<dbReference type="Proteomes" id="UP000694853">
    <property type="component" value="Unplaced"/>
</dbReference>
<dbReference type="OrthoDB" id="6500128at2759"/>
<evidence type="ECO:0000313" key="15">
    <source>
        <dbReference type="RefSeq" id="XP_027346352.1"/>
    </source>
</evidence>
<accession>A0A8B8KR69</accession>
<feature type="domain" description="ABC transporter" evidence="12">
    <location>
        <begin position="356"/>
        <end position="592"/>
    </location>
</feature>